<keyword evidence="8 10" id="KW-0472">Membrane</keyword>
<evidence type="ECO:0000256" key="11">
    <source>
        <dbReference type="RuleBase" id="RU003357"/>
    </source>
</evidence>
<keyword evidence="9 10" id="KW-0998">Cell outer membrane</keyword>
<comment type="similarity">
    <text evidence="10 11">Belongs to the TonB-dependent receptor family.</text>
</comment>
<dbReference type="InterPro" id="IPR012910">
    <property type="entry name" value="Plug_dom"/>
</dbReference>
<dbReference type="EMBL" id="JAZDRP010000003">
    <property type="protein sequence ID" value="MEE2525825.1"/>
    <property type="molecule type" value="Genomic_DNA"/>
</dbReference>
<keyword evidence="3 10" id="KW-1134">Transmembrane beta strand</keyword>
<dbReference type="InterPro" id="IPR037066">
    <property type="entry name" value="Plug_dom_sf"/>
</dbReference>
<dbReference type="PROSITE" id="PS52016">
    <property type="entry name" value="TONB_DEPENDENT_REC_3"/>
    <property type="match status" value="1"/>
</dbReference>
<reference evidence="15 16" key="1">
    <citation type="submission" date="2024-01" db="EMBL/GenBank/DDBJ databases">
        <title>Hyphobacterium bacterium isolated from marine sediment.</title>
        <authorList>
            <person name="Zhao S."/>
        </authorList>
    </citation>
    <scope>NUCLEOTIDE SEQUENCE [LARGE SCALE GENOMIC DNA]</scope>
    <source>
        <strain evidence="16">HN65</strain>
    </source>
</reference>
<comment type="subcellular location">
    <subcellularLocation>
        <location evidence="1 10">Cell outer membrane</location>
        <topology evidence="1 10">Multi-pass membrane protein</topology>
    </subcellularLocation>
</comment>
<dbReference type="Gene3D" id="2.40.170.20">
    <property type="entry name" value="TonB-dependent receptor, beta-barrel domain"/>
    <property type="match status" value="1"/>
</dbReference>
<keyword evidence="15" id="KW-0675">Receptor</keyword>
<keyword evidence="7 11" id="KW-0798">TonB box</keyword>
<name>A0ABU7LPK0_9PROT</name>
<accession>A0ABU7LPK0</accession>
<keyword evidence="16" id="KW-1185">Reference proteome</keyword>
<dbReference type="SUPFAM" id="SSF56935">
    <property type="entry name" value="Porins"/>
    <property type="match status" value="1"/>
</dbReference>
<feature type="domain" description="TonB-dependent receptor-like beta-barrel" evidence="13">
    <location>
        <begin position="179"/>
        <end position="597"/>
    </location>
</feature>
<dbReference type="Pfam" id="PF07715">
    <property type="entry name" value="Plug"/>
    <property type="match status" value="1"/>
</dbReference>
<evidence type="ECO:0000256" key="2">
    <source>
        <dbReference type="ARBA" id="ARBA00022448"/>
    </source>
</evidence>
<sequence length="623" mass="67400">MTLKVLHGRSLALALLVSSGAYAQDTQDTVIVIGGRIPAAVEDISSATSLVDETDIELRGHTSLADTLRSLPGMAVSRSGGPGGLTDLRVRGSEANHVLVLMDGLEASVPLTGGYDFARAPGFGVERVEVLRGEQSALWGPDAIGGVINIRTAGSTGQDAGRIQLEAGSFGTSFLGAQASGRDGRWSGGVAFSAMDSEGFDISGQGGEKDGFSRYFASTTGRYEVSEHESIQWAARFADFESEFDSDSDFNGLLNNTSQTSAGQQTAVGAVLTSSRAGLRHDLAASVSSDRLETYDAGIFIASTAASRFRVWYQPTLEWQSGAMAHRLTGLLEREEEAFDSYAGVRAFSNQTRTIRNTALAADYRLERGPWRLSVSARQDWNERFEDALTWRAGGAWLFATIGGRVRASWGEGVKNPGIYELFGYYPGIFAGNPDLRPERSEGWEIGWDQAFGDIARVSATWFRSELRDEIYTDFMVLPATARNRMSRSERSGFEFGGDVDLGAGLSLYGSATFLDTRENGALELRRPETTGSVSLAWVSTSGRWRAGLAADHTSAQLDTDFGTYNTVELPAYTLVSSRLAWRVRDNVELYARATNLTDEEAIDVYGYASEGRGLFVGVRLGR</sequence>
<evidence type="ECO:0000256" key="12">
    <source>
        <dbReference type="SAM" id="SignalP"/>
    </source>
</evidence>
<dbReference type="Pfam" id="PF00593">
    <property type="entry name" value="TonB_dep_Rec_b-barrel"/>
    <property type="match status" value="1"/>
</dbReference>
<dbReference type="PANTHER" id="PTHR30069:SF53">
    <property type="entry name" value="COLICIN I RECEPTOR-RELATED"/>
    <property type="match status" value="1"/>
</dbReference>
<keyword evidence="5 12" id="KW-0732">Signal</keyword>
<evidence type="ECO:0000256" key="1">
    <source>
        <dbReference type="ARBA" id="ARBA00004571"/>
    </source>
</evidence>
<evidence type="ECO:0000313" key="16">
    <source>
        <dbReference type="Proteomes" id="UP001354971"/>
    </source>
</evidence>
<evidence type="ECO:0000256" key="3">
    <source>
        <dbReference type="ARBA" id="ARBA00022452"/>
    </source>
</evidence>
<keyword evidence="6" id="KW-0406">Ion transport</keyword>
<dbReference type="PANTHER" id="PTHR30069">
    <property type="entry name" value="TONB-DEPENDENT OUTER MEMBRANE RECEPTOR"/>
    <property type="match status" value="1"/>
</dbReference>
<dbReference type="InterPro" id="IPR036942">
    <property type="entry name" value="Beta-barrel_TonB_sf"/>
</dbReference>
<organism evidence="15 16">
    <name type="scientific">Hyphobacterium lacteum</name>
    <dbReference type="NCBI Taxonomy" id="3116575"/>
    <lineage>
        <taxon>Bacteria</taxon>
        <taxon>Pseudomonadati</taxon>
        <taxon>Pseudomonadota</taxon>
        <taxon>Alphaproteobacteria</taxon>
        <taxon>Maricaulales</taxon>
        <taxon>Maricaulaceae</taxon>
        <taxon>Hyphobacterium</taxon>
    </lineage>
</organism>
<comment type="caution">
    <text evidence="15">The sequence shown here is derived from an EMBL/GenBank/DDBJ whole genome shotgun (WGS) entry which is preliminary data.</text>
</comment>
<evidence type="ECO:0000256" key="9">
    <source>
        <dbReference type="ARBA" id="ARBA00023237"/>
    </source>
</evidence>
<evidence type="ECO:0000256" key="6">
    <source>
        <dbReference type="ARBA" id="ARBA00023065"/>
    </source>
</evidence>
<evidence type="ECO:0000256" key="4">
    <source>
        <dbReference type="ARBA" id="ARBA00022692"/>
    </source>
</evidence>
<evidence type="ECO:0000256" key="8">
    <source>
        <dbReference type="ARBA" id="ARBA00023136"/>
    </source>
</evidence>
<evidence type="ECO:0000259" key="13">
    <source>
        <dbReference type="Pfam" id="PF00593"/>
    </source>
</evidence>
<dbReference type="Proteomes" id="UP001354971">
    <property type="component" value="Unassembled WGS sequence"/>
</dbReference>
<gene>
    <name evidence="15" type="ORF">V0U79_05555</name>
</gene>
<feature type="signal peptide" evidence="12">
    <location>
        <begin position="1"/>
        <end position="23"/>
    </location>
</feature>
<evidence type="ECO:0000256" key="7">
    <source>
        <dbReference type="ARBA" id="ARBA00023077"/>
    </source>
</evidence>
<keyword evidence="2 10" id="KW-0813">Transport</keyword>
<evidence type="ECO:0000313" key="15">
    <source>
        <dbReference type="EMBL" id="MEE2525825.1"/>
    </source>
</evidence>
<evidence type="ECO:0000256" key="10">
    <source>
        <dbReference type="PROSITE-ProRule" id="PRU01360"/>
    </source>
</evidence>
<protein>
    <submittedName>
        <fullName evidence="15">TonB-dependent receptor</fullName>
    </submittedName>
</protein>
<feature type="chain" id="PRO_5045137218" evidence="12">
    <location>
        <begin position="24"/>
        <end position="623"/>
    </location>
</feature>
<keyword evidence="4 10" id="KW-0812">Transmembrane</keyword>
<proteinExistence type="inferred from homology"/>
<dbReference type="RefSeq" id="WP_330198488.1">
    <property type="nucleotide sequence ID" value="NZ_JAZDRP010000003.1"/>
</dbReference>
<dbReference type="CDD" id="cd01347">
    <property type="entry name" value="ligand_gated_channel"/>
    <property type="match status" value="1"/>
</dbReference>
<evidence type="ECO:0000259" key="14">
    <source>
        <dbReference type="Pfam" id="PF07715"/>
    </source>
</evidence>
<dbReference type="Gene3D" id="2.170.130.10">
    <property type="entry name" value="TonB-dependent receptor, plug domain"/>
    <property type="match status" value="1"/>
</dbReference>
<evidence type="ECO:0000256" key="5">
    <source>
        <dbReference type="ARBA" id="ARBA00022729"/>
    </source>
</evidence>
<feature type="domain" description="TonB-dependent receptor plug" evidence="14">
    <location>
        <begin position="41"/>
        <end position="147"/>
    </location>
</feature>
<dbReference type="InterPro" id="IPR039426">
    <property type="entry name" value="TonB-dep_rcpt-like"/>
</dbReference>
<dbReference type="InterPro" id="IPR000531">
    <property type="entry name" value="Beta-barrel_TonB"/>
</dbReference>